<dbReference type="Proteomes" id="UP000202440">
    <property type="component" value="Chromosome"/>
</dbReference>
<dbReference type="EMBL" id="CP022530">
    <property type="protein sequence ID" value="ASP37299.1"/>
    <property type="molecule type" value="Genomic_DNA"/>
</dbReference>
<keyword evidence="4" id="KW-0175">Coiled coil</keyword>
<sequence>MAQLLLSKATLLKERRQLAAYQRFLPSLEMKRQQLMLAVKASEQRLMDIRQQLDELHQIIASDVPMLANNDIRLQPLVTVVAVEYQKENIAGVAIERVEQVQFEPSPVSVLSRPHWVDVVQQRLQQAIEWQLHADAEETVLQLLHAALIKVTQRMNLFDKVLIPQSQKNIRRIQIYLDDKAREAVVTSKIAKNKRKEAML</sequence>
<feature type="coiled-coil region" evidence="4">
    <location>
        <begin position="32"/>
        <end position="59"/>
    </location>
</feature>
<dbReference type="Gene3D" id="1.10.287.3240">
    <property type="match status" value="1"/>
</dbReference>
<dbReference type="NCBIfam" id="TIGR00309">
    <property type="entry name" value="V_ATPase_subD"/>
    <property type="match status" value="1"/>
</dbReference>
<keyword evidence="2" id="KW-0813">Transport</keyword>
<proteinExistence type="inferred from homology"/>
<dbReference type="KEGG" id="bsan:CHH28_00750"/>
<evidence type="ECO:0000256" key="4">
    <source>
        <dbReference type="SAM" id="Coils"/>
    </source>
</evidence>
<dbReference type="PANTHER" id="PTHR11671">
    <property type="entry name" value="V-TYPE ATP SYNTHASE SUBUNIT D"/>
    <property type="match status" value="1"/>
</dbReference>
<dbReference type="GO" id="GO:0046961">
    <property type="term" value="F:proton-transporting ATPase activity, rotational mechanism"/>
    <property type="evidence" value="ECO:0007669"/>
    <property type="project" value="InterPro"/>
</dbReference>
<evidence type="ECO:0000256" key="1">
    <source>
        <dbReference type="ARBA" id="ARBA00005850"/>
    </source>
</evidence>
<accession>A0A222FEX3</accession>
<dbReference type="RefSeq" id="WP_094058517.1">
    <property type="nucleotide sequence ID" value="NZ_CP022530.1"/>
</dbReference>
<evidence type="ECO:0000313" key="5">
    <source>
        <dbReference type="EMBL" id="ASP37299.1"/>
    </source>
</evidence>
<name>A0A222FEX3_9GAMM</name>
<dbReference type="AlphaFoldDB" id="A0A222FEX3"/>
<organism evidence="5 6">
    <name type="scientific">Bacterioplanes sanyensis</name>
    <dbReference type="NCBI Taxonomy" id="1249553"/>
    <lineage>
        <taxon>Bacteria</taxon>
        <taxon>Pseudomonadati</taxon>
        <taxon>Pseudomonadota</taxon>
        <taxon>Gammaproteobacteria</taxon>
        <taxon>Oceanospirillales</taxon>
        <taxon>Oceanospirillaceae</taxon>
        <taxon>Bacterioplanes</taxon>
    </lineage>
</organism>
<reference evidence="5 6" key="1">
    <citation type="submission" date="2017-07" db="EMBL/GenBank/DDBJ databases">
        <title>Annotated genome sequence of Bacterioplanes sanyensis isolated from Red Sea.</title>
        <authorList>
            <person name="Rehman Z.U."/>
        </authorList>
    </citation>
    <scope>NUCLEOTIDE SEQUENCE [LARGE SCALE GENOMIC DNA]</scope>
    <source>
        <strain evidence="5 6">NV9</strain>
    </source>
</reference>
<keyword evidence="6" id="KW-1185">Reference proteome</keyword>
<evidence type="ECO:0000256" key="2">
    <source>
        <dbReference type="ARBA" id="ARBA00022448"/>
    </source>
</evidence>
<gene>
    <name evidence="5" type="ORF">CHH28_00750</name>
</gene>
<dbReference type="OrthoDB" id="5637912at2"/>
<comment type="similarity">
    <text evidence="1">Belongs to the V-ATPase D subunit family.</text>
</comment>
<keyword evidence="3" id="KW-0406">Ion transport</keyword>
<dbReference type="InterPro" id="IPR002699">
    <property type="entry name" value="V_ATPase_D"/>
</dbReference>
<dbReference type="Pfam" id="PF01813">
    <property type="entry name" value="ATP-synt_D"/>
    <property type="match status" value="1"/>
</dbReference>
<evidence type="ECO:0000313" key="6">
    <source>
        <dbReference type="Proteomes" id="UP000202440"/>
    </source>
</evidence>
<evidence type="ECO:0000256" key="3">
    <source>
        <dbReference type="ARBA" id="ARBA00023065"/>
    </source>
</evidence>
<protein>
    <submittedName>
        <fullName evidence="5">V-type ATP synthase subunit D</fullName>
    </submittedName>
</protein>